<dbReference type="AlphaFoldDB" id="A0AAD5VJK6"/>
<reference evidence="3" key="1">
    <citation type="submission" date="2022-07" db="EMBL/GenBank/DDBJ databases">
        <title>Genome Sequence of Leucocoprinus birnbaumii.</title>
        <authorList>
            <person name="Buettner E."/>
        </authorList>
    </citation>
    <scope>NUCLEOTIDE SEQUENCE</scope>
    <source>
        <strain evidence="3">VT141</strain>
    </source>
</reference>
<keyword evidence="2" id="KW-0472">Membrane</keyword>
<evidence type="ECO:0000313" key="4">
    <source>
        <dbReference type="Proteomes" id="UP001213000"/>
    </source>
</evidence>
<feature type="transmembrane region" description="Helical" evidence="2">
    <location>
        <begin position="392"/>
        <end position="421"/>
    </location>
</feature>
<feature type="transmembrane region" description="Helical" evidence="2">
    <location>
        <begin position="328"/>
        <end position="348"/>
    </location>
</feature>
<keyword evidence="4" id="KW-1185">Reference proteome</keyword>
<keyword evidence="2" id="KW-1133">Transmembrane helix</keyword>
<name>A0AAD5VJK6_9AGAR</name>
<feature type="region of interest" description="Disordered" evidence="1">
    <location>
        <begin position="210"/>
        <end position="240"/>
    </location>
</feature>
<gene>
    <name evidence="3" type="ORF">NP233_g9782</name>
</gene>
<evidence type="ECO:0000256" key="2">
    <source>
        <dbReference type="SAM" id="Phobius"/>
    </source>
</evidence>
<comment type="caution">
    <text evidence="3">The sequence shown here is derived from an EMBL/GenBank/DDBJ whole genome shotgun (WGS) entry which is preliminary data.</text>
</comment>
<dbReference type="PANTHER" id="PTHR35043:SF7">
    <property type="entry name" value="TRANSCRIPTION FACTOR DOMAIN-CONTAINING PROTEIN"/>
    <property type="match status" value="1"/>
</dbReference>
<dbReference type="EMBL" id="JANIEX010000911">
    <property type="protein sequence ID" value="KAJ3562108.1"/>
    <property type="molecule type" value="Genomic_DNA"/>
</dbReference>
<dbReference type="PANTHER" id="PTHR35043">
    <property type="entry name" value="TRANSCRIPTION FACTOR DOMAIN-CONTAINING PROTEIN"/>
    <property type="match status" value="1"/>
</dbReference>
<sequence length="444" mass="50385">MGAARHANAYNIKFGLKRKSHAMIDYIKGWFRAPGDKKNTPDLAWTLTHGFLLEMQGMIFLKDGQPLSRPVTSQSRSHISSLRRHGQNEEATKLQKLCDLEELRSSFHPGVFLHLAQLSGPINIPSEDEINDKSKSDFFSKLIVVTQTTWFIVQCMTRWLQNLPVTELEVITLAFAFLNFVTYTLWWNKPQNLRVAFPVCEASEAYETYKQRTGDRSQEVEESVTGQGSNSSPSRHSQTSLAQPIVQQDQQFHAHPHTHILIRVSVKLYSTLLVAIRVPFQVFHMLLTAINPLPAYFIMIGDNFLGLGSPDIQASFYSFIGGTEEEKFVSFGLGSVGILFGGTHLLPFWLSSFPSDHARWLWMTSASWLLVESTLVSFAIPISNRLPFMLECLFVPLIFLSHIIGFLVYAVARFILIYVALSNLRSSPPNVFRNIEWSTFVPHF</sequence>
<feature type="compositionally biased region" description="Basic and acidic residues" evidence="1">
    <location>
        <begin position="210"/>
        <end position="219"/>
    </location>
</feature>
<accession>A0AAD5VJK6</accession>
<organism evidence="3 4">
    <name type="scientific">Leucocoprinus birnbaumii</name>
    <dbReference type="NCBI Taxonomy" id="56174"/>
    <lineage>
        <taxon>Eukaryota</taxon>
        <taxon>Fungi</taxon>
        <taxon>Dikarya</taxon>
        <taxon>Basidiomycota</taxon>
        <taxon>Agaricomycotina</taxon>
        <taxon>Agaricomycetes</taxon>
        <taxon>Agaricomycetidae</taxon>
        <taxon>Agaricales</taxon>
        <taxon>Agaricineae</taxon>
        <taxon>Agaricaceae</taxon>
        <taxon>Leucocoprinus</taxon>
    </lineage>
</organism>
<keyword evidence="2" id="KW-0812">Transmembrane</keyword>
<dbReference type="Proteomes" id="UP001213000">
    <property type="component" value="Unassembled WGS sequence"/>
</dbReference>
<feature type="transmembrane region" description="Helical" evidence="2">
    <location>
        <begin position="360"/>
        <end position="380"/>
    </location>
</feature>
<proteinExistence type="predicted"/>
<evidence type="ECO:0000256" key="1">
    <source>
        <dbReference type="SAM" id="MobiDB-lite"/>
    </source>
</evidence>
<feature type="transmembrane region" description="Helical" evidence="2">
    <location>
        <begin position="170"/>
        <end position="187"/>
    </location>
</feature>
<feature type="compositionally biased region" description="Polar residues" evidence="1">
    <location>
        <begin position="224"/>
        <end position="240"/>
    </location>
</feature>
<evidence type="ECO:0000313" key="3">
    <source>
        <dbReference type="EMBL" id="KAJ3562108.1"/>
    </source>
</evidence>
<protein>
    <submittedName>
        <fullName evidence="3">Uncharacterized protein</fullName>
    </submittedName>
</protein>